<dbReference type="EMBL" id="JRKL02001050">
    <property type="protein sequence ID" value="KAF3966389.1"/>
    <property type="molecule type" value="Genomic_DNA"/>
</dbReference>
<accession>A0A8J4VYK8</accession>
<protein>
    <submittedName>
        <fullName evidence="1">Uncharacterized protein</fullName>
    </submittedName>
</protein>
<dbReference type="Proteomes" id="UP000737018">
    <property type="component" value="Unassembled WGS sequence"/>
</dbReference>
<evidence type="ECO:0000313" key="2">
    <source>
        <dbReference type="Proteomes" id="UP000737018"/>
    </source>
</evidence>
<organism evidence="1 2">
    <name type="scientific">Castanea mollissima</name>
    <name type="common">Chinese chestnut</name>
    <dbReference type="NCBI Taxonomy" id="60419"/>
    <lineage>
        <taxon>Eukaryota</taxon>
        <taxon>Viridiplantae</taxon>
        <taxon>Streptophyta</taxon>
        <taxon>Embryophyta</taxon>
        <taxon>Tracheophyta</taxon>
        <taxon>Spermatophyta</taxon>
        <taxon>Magnoliopsida</taxon>
        <taxon>eudicotyledons</taxon>
        <taxon>Gunneridae</taxon>
        <taxon>Pentapetalae</taxon>
        <taxon>rosids</taxon>
        <taxon>fabids</taxon>
        <taxon>Fagales</taxon>
        <taxon>Fagaceae</taxon>
        <taxon>Castanea</taxon>
    </lineage>
</organism>
<name>A0A8J4VYK8_9ROSI</name>
<proteinExistence type="predicted"/>
<sequence>MRTRVVFEAFQFDILMLPKEYIFYMDVPGLSKSDIQFVEFDEEEVQKFETATRVSTCRQELGGGKEPLEASV</sequence>
<comment type="caution">
    <text evidence="1">The sequence shown here is derived from an EMBL/GenBank/DDBJ whole genome shotgun (WGS) entry which is preliminary data.</text>
</comment>
<dbReference type="AlphaFoldDB" id="A0A8J4VYK8"/>
<reference evidence="1" key="1">
    <citation type="submission" date="2020-03" db="EMBL/GenBank/DDBJ databases">
        <title>Castanea mollissima Vanexum genome sequencing.</title>
        <authorList>
            <person name="Staton M."/>
        </authorList>
    </citation>
    <scope>NUCLEOTIDE SEQUENCE</scope>
    <source>
        <tissue evidence="1">Leaf</tissue>
    </source>
</reference>
<evidence type="ECO:0000313" key="1">
    <source>
        <dbReference type="EMBL" id="KAF3966389.1"/>
    </source>
</evidence>
<gene>
    <name evidence="1" type="ORF">CMV_009499</name>
</gene>
<dbReference type="OrthoDB" id="1431247at2759"/>
<keyword evidence="2" id="KW-1185">Reference proteome</keyword>